<dbReference type="EMBL" id="JH669376">
    <property type="protein sequence ID" value="KAG6465134.1"/>
    <property type="molecule type" value="Genomic_DNA"/>
</dbReference>
<reference evidence="2" key="1">
    <citation type="journal article" date="2016" name="Insect Biochem. Mol. Biol.">
        <title>Multifaceted biological insights from a draft genome sequence of the tobacco hornworm moth, Manduca sexta.</title>
        <authorList>
            <person name="Kanost M.R."/>
            <person name="Arrese E.L."/>
            <person name="Cao X."/>
            <person name="Chen Y.R."/>
            <person name="Chellapilla S."/>
            <person name="Goldsmith M.R."/>
            <person name="Grosse-Wilde E."/>
            <person name="Heckel D.G."/>
            <person name="Herndon N."/>
            <person name="Jiang H."/>
            <person name="Papanicolaou A."/>
            <person name="Qu J."/>
            <person name="Soulages J.L."/>
            <person name="Vogel H."/>
            <person name="Walters J."/>
            <person name="Waterhouse R.M."/>
            <person name="Ahn S.J."/>
            <person name="Almeida F.C."/>
            <person name="An C."/>
            <person name="Aqrawi P."/>
            <person name="Bretschneider A."/>
            <person name="Bryant W.B."/>
            <person name="Bucks S."/>
            <person name="Chao H."/>
            <person name="Chevignon G."/>
            <person name="Christen J.M."/>
            <person name="Clarke D.F."/>
            <person name="Dittmer N.T."/>
            <person name="Ferguson L.C.F."/>
            <person name="Garavelou S."/>
            <person name="Gordon K.H.J."/>
            <person name="Gunaratna R.T."/>
            <person name="Han Y."/>
            <person name="Hauser F."/>
            <person name="He Y."/>
            <person name="Heidel-Fischer H."/>
            <person name="Hirsh A."/>
            <person name="Hu Y."/>
            <person name="Jiang H."/>
            <person name="Kalra D."/>
            <person name="Klinner C."/>
            <person name="Konig C."/>
            <person name="Kovar C."/>
            <person name="Kroll A.R."/>
            <person name="Kuwar S.S."/>
            <person name="Lee S.L."/>
            <person name="Lehman R."/>
            <person name="Li K."/>
            <person name="Li Z."/>
            <person name="Liang H."/>
            <person name="Lovelace S."/>
            <person name="Lu Z."/>
            <person name="Mansfield J.H."/>
            <person name="McCulloch K.J."/>
            <person name="Mathew T."/>
            <person name="Morton B."/>
            <person name="Muzny D.M."/>
            <person name="Neunemann D."/>
            <person name="Ongeri F."/>
            <person name="Pauchet Y."/>
            <person name="Pu L.L."/>
            <person name="Pyrousis I."/>
            <person name="Rao X.J."/>
            <person name="Redding A."/>
            <person name="Roesel C."/>
            <person name="Sanchez-Gracia A."/>
            <person name="Schaack S."/>
            <person name="Shukla A."/>
            <person name="Tetreau G."/>
            <person name="Wang Y."/>
            <person name="Xiong G.H."/>
            <person name="Traut W."/>
            <person name="Walsh T.K."/>
            <person name="Worley K.C."/>
            <person name="Wu D."/>
            <person name="Wu W."/>
            <person name="Wu Y.Q."/>
            <person name="Zhang X."/>
            <person name="Zou Z."/>
            <person name="Zucker H."/>
            <person name="Briscoe A.D."/>
            <person name="Burmester T."/>
            <person name="Clem R.J."/>
            <person name="Feyereisen R."/>
            <person name="Grimmelikhuijzen C.J.P."/>
            <person name="Hamodrakas S.J."/>
            <person name="Hansson B.S."/>
            <person name="Huguet E."/>
            <person name="Jermiin L.S."/>
            <person name="Lan Q."/>
            <person name="Lehman H.K."/>
            <person name="Lorenzen M."/>
            <person name="Merzendorfer H."/>
            <person name="Michalopoulos I."/>
            <person name="Morton D.B."/>
            <person name="Muthukrishnan S."/>
            <person name="Oakeshott J.G."/>
            <person name="Palmer W."/>
            <person name="Park Y."/>
            <person name="Passarelli A.L."/>
            <person name="Rozas J."/>
            <person name="Schwartz L.M."/>
            <person name="Smith W."/>
            <person name="Southgate A."/>
            <person name="Vilcinskas A."/>
            <person name="Vogt R."/>
            <person name="Wang P."/>
            <person name="Werren J."/>
            <person name="Yu X.Q."/>
            <person name="Zhou J.J."/>
            <person name="Brown S.J."/>
            <person name="Scherer S.E."/>
            <person name="Richards S."/>
            <person name="Blissard G.W."/>
        </authorList>
    </citation>
    <scope>NUCLEOTIDE SEQUENCE</scope>
</reference>
<gene>
    <name evidence="2" type="ORF">O3G_MSEX014953</name>
</gene>
<proteinExistence type="predicted"/>
<reference evidence="2" key="2">
    <citation type="submission" date="2020-12" db="EMBL/GenBank/DDBJ databases">
        <authorList>
            <person name="Kanost M."/>
        </authorList>
    </citation>
    <scope>NUCLEOTIDE SEQUENCE</scope>
</reference>
<sequence length="94" mass="10713">MRRHVVYCDCSDEEENCLYSIRSFQTVRRESKMVILARSFHSVTEKRSQNNDCGANSVTIVTEKKIEDDSSDSSSGENVEIEGKNQFIMQSIQG</sequence>
<accession>A0A921ZX33</accession>
<keyword evidence="3" id="KW-1185">Reference proteome</keyword>
<protein>
    <submittedName>
        <fullName evidence="2">Uncharacterized protein</fullName>
    </submittedName>
</protein>
<feature type="region of interest" description="Disordered" evidence="1">
    <location>
        <begin position="66"/>
        <end position="85"/>
    </location>
</feature>
<organism evidence="2 3">
    <name type="scientific">Manduca sexta</name>
    <name type="common">Tobacco hawkmoth</name>
    <name type="synonym">Tobacco hornworm</name>
    <dbReference type="NCBI Taxonomy" id="7130"/>
    <lineage>
        <taxon>Eukaryota</taxon>
        <taxon>Metazoa</taxon>
        <taxon>Ecdysozoa</taxon>
        <taxon>Arthropoda</taxon>
        <taxon>Hexapoda</taxon>
        <taxon>Insecta</taxon>
        <taxon>Pterygota</taxon>
        <taxon>Neoptera</taxon>
        <taxon>Endopterygota</taxon>
        <taxon>Lepidoptera</taxon>
        <taxon>Glossata</taxon>
        <taxon>Ditrysia</taxon>
        <taxon>Bombycoidea</taxon>
        <taxon>Sphingidae</taxon>
        <taxon>Sphinginae</taxon>
        <taxon>Sphingini</taxon>
        <taxon>Manduca</taxon>
    </lineage>
</organism>
<evidence type="ECO:0000313" key="3">
    <source>
        <dbReference type="Proteomes" id="UP000791440"/>
    </source>
</evidence>
<evidence type="ECO:0000256" key="1">
    <source>
        <dbReference type="SAM" id="MobiDB-lite"/>
    </source>
</evidence>
<name>A0A921ZX33_MANSE</name>
<dbReference type="AlphaFoldDB" id="A0A921ZX33"/>
<dbReference type="Proteomes" id="UP000791440">
    <property type="component" value="Unassembled WGS sequence"/>
</dbReference>
<comment type="caution">
    <text evidence="2">The sequence shown here is derived from an EMBL/GenBank/DDBJ whole genome shotgun (WGS) entry which is preliminary data.</text>
</comment>
<evidence type="ECO:0000313" key="2">
    <source>
        <dbReference type="EMBL" id="KAG6465134.1"/>
    </source>
</evidence>